<comment type="caution">
    <text evidence="1">The sequence shown here is derived from an EMBL/GenBank/DDBJ whole genome shotgun (WGS) entry which is preliminary data.</text>
</comment>
<dbReference type="InterPro" id="IPR008257">
    <property type="entry name" value="Pept_M19"/>
</dbReference>
<sequence length="334" mass="37030">MKKKKPARADTPALALLYNFDRMEHKKFIDLHVDLVSHVRDGDASQTNMEAVRKNNRLFFASVFIDPKRASVPAKIHECIKTDIAWYRGLEKSAFVTISTKTDLVDMQASQKTGFILHVEGADALTPQTENYLEEWANLGLRSLGLVWNADNALATSAASFKERIGLSDFGKQIVQKLNNLHVIIDLAHINERGFYDVLEISTVPPIVTHGNSYVLAPHPRNFTDEQLVALRDAGGIVGVFFSGKYINPSGSPTIDDVVRHILHIVEVAGVDTVAIGSDFGGITSGLVSGLEHVDRMNDLARKLAEVGVSNGDRERIFYGNVSRYLERHFQNHA</sequence>
<dbReference type="Pfam" id="PF01244">
    <property type="entry name" value="Peptidase_M19"/>
    <property type="match status" value="1"/>
</dbReference>
<protein>
    <recommendedName>
        <fullName evidence="3">Peptidase</fullName>
    </recommendedName>
</protein>
<name>A0A1G2FXG7_9BACT</name>
<dbReference type="GO" id="GO:0070573">
    <property type="term" value="F:metallodipeptidase activity"/>
    <property type="evidence" value="ECO:0007669"/>
    <property type="project" value="InterPro"/>
</dbReference>
<dbReference type="GO" id="GO:0006508">
    <property type="term" value="P:proteolysis"/>
    <property type="evidence" value="ECO:0007669"/>
    <property type="project" value="InterPro"/>
</dbReference>
<dbReference type="Gene3D" id="3.20.20.140">
    <property type="entry name" value="Metal-dependent hydrolases"/>
    <property type="match status" value="1"/>
</dbReference>
<dbReference type="Proteomes" id="UP000177480">
    <property type="component" value="Unassembled WGS sequence"/>
</dbReference>
<accession>A0A1G2FXG7</accession>
<evidence type="ECO:0008006" key="3">
    <source>
        <dbReference type="Google" id="ProtNLM"/>
    </source>
</evidence>
<dbReference type="SUPFAM" id="SSF51556">
    <property type="entry name" value="Metallo-dependent hydrolases"/>
    <property type="match status" value="1"/>
</dbReference>
<organism evidence="1 2">
    <name type="scientific">Candidatus Ryanbacteria bacterium RIFCSPHIGHO2_01_FULL_45_22</name>
    <dbReference type="NCBI Taxonomy" id="1802114"/>
    <lineage>
        <taxon>Bacteria</taxon>
        <taxon>Candidatus Ryaniibacteriota</taxon>
    </lineage>
</organism>
<evidence type="ECO:0000313" key="1">
    <source>
        <dbReference type="EMBL" id="OGZ42775.1"/>
    </source>
</evidence>
<dbReference type="PANTHER" id="PTHR10443">
    <property type="entry name" value="MICROSOMAL DIPEPTIDASE"/>
    <property type="match status" value="1"/>
</dbReference>
<dbReference type="InterPro" id="IPR032466">
    <property type="entry name" value="Metal_Hydrolase"/>
</dbReference>
<dbReference type="STRING" id="1802114.A2719_02030"/>
<gene>
    <name evidence="1" type="ORF">A2719_02030</name>
</gene>
<dbReference type="EMBL" id="MHNK01000022">
    <property type="protein sequence ID" value="OGZ42775.1"/>
    <property type="molecule type" value="Genomic_DNA"/>
</dbReference>
<dbReference type="PROSITE" id="PS51365">
    <property type="entry name" value="RENAL_DIPEPTIDASE_2"/>
    <property type="match status" value="1"/>
</dbReference>
<dbReference type="AlphaFoldDB" id="A0A1G2FXG7"/>
<evidence type="ECO:0000313" key="2">
    <source>
        <dbReference type="Proteomes" id="UP000177480"/>
    </source>
</evidence>
<dbReference type="PANTHER" id="PTHR10443:SF12">
    <property type="entry name" value="DIPEPTIDASE"/>
    <property type="match status" value="1"/>
</dbReference>
<reference evidence="1 2" key="1">
    <citation type="journal article" date="2016" name="Nat. Commun.">
        <title>Thousands of microbial genomes shed light on interconnected biogeochemical processes in an aquifer system.</title>
        <authorList>
            <person name="Anantharaman K."/>
            <person name="Brown C.T."/>
            <person name="Hug L.A."/>
            <person name="Sharon I."/>
            <person name="Castelle C.J."/>
            <person name="Probst A.J."/>
            <person name="Thomas B.C."/>
            <person name="Singh A."/>
            <person name="Wilkins M.J."/>
            <person name="Karaoz U."/>
            <person name="Brodie E.L."/>
            <person name="Williams K.H."/>
            <person name="Hubbard S.S."/>
            <person name="Banfield J.F."/>
        </authorList>
    </citation>
    <scope>NUCLEOTIDE SEQUENCE [LARGE SCALE GENOMIC DNA]</scope>
</reference>
<proteinExistence type="predicted"/>